<dbReference type="PANTHER" id="PTHR46986">
    <property type="entry name" value="ENDORIBONUCLEASE YBEY, CHLOROPLASTIC"/>
    <property type="match status" value="1"/>
</dbReference>
<feature type="binding site" evidence="7">
    <location>
        <position position="109"/>
    </location>
    <ligand>
        <name>Zn(2+)</name>
        <dbReference type="ChEBI" id="CHEBI:29105"/>
        <note>catalytic</note>
    </ligand>
</feature>
<dbReference type="Proteomes" id="UP001327027">
    <property type="component" value="Unassembled WGS sequence"/>
</dbReference>
<name>A0ABU6A0Z4_9FLAO</name>
<sequence>MISFFYETEIETINEKDFSAWIGSVINSENKDEGHINYIFCDDEYLLKINQDFLNHDTYTDIISFDNTIGNELHGDIFISYERVVENAKEFGVDVYEELKRVMVHGVLHFCGYKDKTKEEEMIMRRKEDQKMALFHVEQ</sequence>
<dbReference type="PANTHER" id="PTHR46986:SF1">
    <property type="entry name" value="ENDORIBONUCLEASE YBEY, CHLOROPLASTIC"/>
    <property type="match status" value="1"/>
</dbReference>
<comment type="cofactor">
    <cofactor evidence="7">
        <name>Zn(2+)</name>
        <dbReference type="ChEBI" id="CHEBI:29105"/>
    </cofactor>
    <text evidence="7">Binds 1 zinc ion.</text>
</comment>
<dbReference type="HAMAP" id="MF_00009">
    <property type="entry name" value="Endoribonucl_YbeY"/>
    <property type="match status" value="1"/>
</dbReference>
<dbReference type="EMBL" id="JAYKLX010000010">
    <property type="protein sequence ID" value="MEB3347786.1"/>
    <property type="molecule type" value="Genomic_DNA"/>
</dbReference>
<evidence type="ECO:0000256" key="7">
    <source>
        <dbReference type="HAMAP-Rule" id="MF_00009"/>
    </source>
</evidence>
<dbReference type="SUPFAM" id="SSF55486">
    <property type="entry name" value="Metalloproteases ('zincins'), catalytic domain"/>
    <property type="match status" value="1"/>
</dbReference>
<gene>
    <name evidence="7 8" type="primary">ybeY</name>
    <name evidence="8" type="ORF">U6A24_20075</name>
</gene>
<keyword evidence="7" id="KW-0963">Cytoplasm</keyword>
<keyword evidence="7" id="KW-0690">Ribosome biogenesis</keyword>
<keyword evidence="9" id="KW-1185">Reference proteome</keyword>
<reference evidence="8 9" key="1">
    <citation type="journal article" date="2013" name="Int. J. Syst. Evol. Microbiol.">
        <title>Aquimarina gracilis sp. nov., isolated from the gut microflora of a mussel, Mytilus coruscus, and emended description of Aquimarina spongiae.</title>
        <authorList>
            <person name="Park S.C."/>
            <person name="Choe H.N."/>
            <person name="Baik K.S."/>
            <person name="Seong C.N."/>
        </authorList>
    </citation>
    <scope>NUCLEOTIDE SEQUENCE [LARGE SCALE GENOMIC DNA]</scope>
    <source>
        <strain evidence="8 9">PSC32</strain>
    </source>
</reference>
<keyword evidence="3 7" id="KW-0479">Metal-binding</keyword>
<feature type="binding site" evidence="7">
    <location>
        <position position="115"/>
    </location>
    <ligand>
        <name>Zn(2+)</name>
        <dbReference type="ChEBI" id="CHEBI:29105"/>
        <note>catalytic</note>
    </ligand>
</feature>
<keyword evidence="2 7" id="KW-0540">Nuclease</keyword>
<dbReference type="NCBIfam" id="TIGR00043">
    <property type="entry name" value="rRNA maturation RNase YbeY"/>
    <property type="match status" value="1"/>
</dbReference>
<evidence type="ECO:0000256" key="2">
    <source>
        <dbReference type="ARBA" id="ARBA00022722"/>
    </source>
</evidence>
<feature type="binding site" evidence="7">
    <location>
        <position position="105"/>
    </location>
    <ligand>
        <name>Zn(2+)</name>
        <dbReference type="ChEBI" id="CHEBI:29105"/>
        <note>catalytic</note>
    </ligand>
</feature>
<protein>
    <recommendedName>
        <fullName evidence="7">Endoribonuclease YbeY</fullName>
        <ecNumber evidence="7">3.1.-.-</ecNumber>
    </recommendedName>
</protein>
<evidence type="ECO:0000256" key="1">
    <source>
        <dbReference type="ARBA" id="ARBA00010875"/>
    </source>
</evidence>
<comment type="similarity">
    <text evidence="1 7">Belongs to the endoribonuclease YbeY family.</text>
</comment>
<keyword evidence="6 7" id="KW-0862">Zinc</keyword>
<accession>A0ABU6A0Z4</accession>
<evidence type="ECO:0000313" key="8">
    <source>
        <dbReference type="EMBL" id="MEB3347786.1"/>
    </source>
</evidence>
<keyword evidence="7" id="KW-0698">rRNA processing</keyword>
<dbReference type="RefSeq" id="WP_324181809.1">
    <property type="nucleotide sequence ID" value="NZ_BAABAW010000011.1"/>
</dbReference>
<dbReference type="InterPro" id="IPR023091">
    <property type="entry name" value="MetalPrtase_cat_dom_sf_prd"/>
</dbReference>
<evidence type="ECO:0000256" key="4">
    <source>
        <dbReference type="ARBA" id="ARBA00022759"/>
    </source>
</evidence>
<comment type="subcellular location">
    <subcellularLocation>
        <location evidence="7">Cytoplasm</location>
    </subcellularLocation>
</comment>
<keyword evidence="5 7" id="KW-0378">Hydrolase</keyword>
<evidence type="ECO:0000256" key="6">
    <source>
        <dbReference type="ARBA" id="ARBA00022833"/>
    </source>
</evidence>
<keyword evidence="4 7" id="KW-0255">Endonuclease</keyword>
<evidence type="ECO:0000256" key="5">
    <source>
        <dbReference type="ARBA" id="ARBA00022801"/>
    </source>
</evidence>
<comment type="function">
    <text evidence="7">Single strand-specific metallo-endoribonuclease involved in late-stage 70S ribosome quality control and in maturation of the 3' terminus of the 16S rRNA.</text>
</comment>
<comment type="caution">
    <text evidence="8">The sequence shown here is derived from an EMBL/GenBank/DDBJ whole genome shotgun (WGS) entry which is preliminary data.</text>
</comment>
<proteinExistence type="inferred from homology"/>
<evidence type="ECO:0000313" key="9">
    <source>
        <dbReference type="Proteomes" id="UP001327027"/>
    </source>
</evidence>
<dbReference type="Pfam" id="PF02130">
    <property type="entry name" value="YbeY"/>
    <property type="match status" value="1"/>
</dbReference>
<dbReference type="InterPro" id="IPR002036">
    <property type="entry name" value="YbeY"/>
</dbReference>
<organism evidence="8 9">
    <name type="scientific">Aquimarina gracilis</name>
    <dbReference type="NCBI Taxonomy" id="874422"/>
    <lineage>
        <taxon>Bacteria</taxon>
        <taxon>Pseudomonadati</taxon>
        <taxon>Bacteroidota</taxon>
        <taxon>Flavobacteriia</taxon>
        <taxon>Flavobacteriales</taxon>
        <taxon>Flavobacteriaceae</taxon>
        <taxon>Aquimarina</taxon>
    </lineage>
</organism>
<dbReference type="Gene3D" id="3.40.390.30">
    <property type="entry name" value="Metalloproteases ('zincins'), catalytic domain"/>
    <property type="match status" value="1"/>
</dbReference>
<evidence type="ECO:0000256" key="3">
    <source>
        <dbReference type="ARBA" id="ARBA00022723"/>
    </source>
</evidence>
<dbReference type="EC" id="3.1.-.-" evidence="7"/>